<dbReference type="EMBL" id="CASHTH010000157">
    <property type="protein sequence ID" value="CAI7992745.1"/>
    <property type="molecule type" value="Genomic_DNA"/>
</dbReference>
<keyword evidence="1" id="KW-1133">Transmembrane helix</keyword>
<evidence type="ECO:0000313" key="3">
    <source>
        <dbReference type="Proteomes" id="UP001174909"/>
    </source>
</evidence>
<dbReference type="AlphaFoldDB" id="A0AA35QV03"/>
<evidence type="ECO:0000313" key="2">
    <source>
        <dbReference type="EMBL" id="CAI7992745.1"/>
    </source>
</evidence>
<reference evidence="2" key="1">
    <citation type="submission" date="2023-03" db="EMBL/GenBank/DDBJ databases">
        <authorList>
            <person name="Steffen K."/>
            <person name="Cardenas P."/>
        </authorList>
    </citation>
    <scope>NUCLEOTIDE SEQUENCE</scope>
</reference>
<sequence length="100" mass="11091">MPQTDPNAMNAALWADVSLWLTYLWIYFPLIIIFAFSILIAHGLIPSGVRTGTYPAVLARLRLPLTVVGVAALAGAVFMMILTVMQSPMTLQNVWERLFV</sequence>
<gene>
    <name evidence="2" type="ORF">GBAR_LOCUS1111</name>
</gene>
<keyword evidence="3" id="KW-1185">Reference proteome</keyword>
<comment type="caution">
    <text evidence="2">The sequence shown here is derived from an EMBL/GenBank/DDBJ whole genome shotgun (WGS) entry which is preliminary data.</text>
</comment>
<feature type="transmembrane region" description="Helical" evidence="1">
    <location>
        <begin position="20"/>
        <end position="45"/>
    </location>
</feature>
<keyword evidence="1" id="KW-0812">Transmembrane</keyword>
<accession>A0AA35QV03</accession>
<feature type="transmembrane region" description="Helical" evidence="1">
    <location>
        <begin position="65"/>
        <end position="85"/>
    </location>
</feature>
<organism evidence="2 3">
    <name type="scientific">Geodia barretti</name>
    <name type="common">Barrett's horny sponge</name>
    <dbReference type="NCBI Taxonomy" id="519541"/>
    <lineage>
        <taxon>Eukaryota</taxon>
        <taxon>Metazoa</taxon>
        <taxon>Porifera</taxon>
        <taxon>Demospongiae</taxon>
        <taxon>Heteroscleromorpha</taxon>
        <taxon>Tetractinellida</taxon>
        <taxon>Astrophorina</taxon>
        <taxon>Geodiidae</taxon>
        <taxon>Geodia</taxon>
    </lineage>
</organism>
<evidence type="ECO:0000256" key="1">
    <source>
        <dbReference type="SAM" id="Phobius"/>
    </source>
</evidence>
<protein>
    <submittedName>
        <fullName evidence="2">Uncharacterized protein</fullName>
    </submittedName>
</protein>
<proteinExistence type="predicted"/>
<name>A0AA35QV03_GEOBA</name>
<keyword evidence="1" id="KW-0472">Membrane</keyword>
<dbReference type="Proteomes" id="UP001174909">
    <property type="component" value="Unassembled WGS sequence"/>
</dbReference>